<reference evidence="2" key="1">
    <citation type="submission" date="2016-10" db="EMBL/GenBank/DDBJ databases">
        <authorList>
            <person name="Varghese N."/>
            <person name="Submissions S."/>
        </authorList>
    </citation>
    <scope>NUCLEOTIDE SEQUENCE [LARGE SCALE GENOMIC DNA]</scope>
    <source>
        <strain evidence="2">DSM 21620</strain>
    </source>
</reference>
<dbReference type="STRING" id="361279.SAMN05421663_106188"/>
<sequence>MRMRCESSGVVTKPTFIMIHGLGWKEVQVALYENSDHLTMLDKSGRFIADIKQCIRGTVVE</sequence>
<gene>
    <name evidence="1" type="ORF">SAMN05421663_106188</name>
</gene>
<dbReference type="AlphaFoldDB" id="A0A1G6RTR3"/>
<dbReference type="Proteomes" id="UP000198666">
    <property type="component" value="Unassembled WGS sequence"/>
</dbReference>
<organism evidence="1 2">
    <name type="scientific">Terribacillus halophilus</name>
    <dbReference type="NCBI Taxonomy" id="361279"/>
    <lineage>
        <taxon>Bacteria</taxon>
        <taxon>Bacillati</taxon>
        <taxon>Bacillota</taxon>
        <taxon>Bacilli</taxon>
        <taxon>Bacillales</taxon>
        <taxon>Bacillaceae</taxon>
        <taxon>Terribacillus</taxon>
    </lineage>
</organism>
<dbReference type="RefSeq" id="WP_093727555.1">
    <property type="nucleotide sequence ID" value="NZ_FMZB01000006.1"/>
</dbReference>
<protein>
    <submittedName>
        <fullName evidence="1">Uncharacterized protein</fullName>
    </submittedName>
</protein>
<dbReference type="EMBL" id="FMZB01000006">
    <property type="protein sequence ID" value="SDD07823.1"/>
    <property type="molecule type" value="Genomic_DNA"/>
</dbReference>
<accession>A0A1G6RTR3</accession>
<proteinExistence type="predicted"/>
<evidence type="ECO:0000313" key="1">
    <source>
        <dbReference type="EMBL" id="SDD07823.1"/>
    </source>
</evidence>
<dbReference type="OrthoDB" id="9775557at2"/>
<keyword evidence="2" id="KW-1185">Reference proteome</keyword>
<name>A0A1G6RTR3_9BACI</name>
<evidence type="ECO:0000313" key="2">
    <source>
        <dbReference type="Proteomes" id="UP000198666"/>
    </source>
</evidence>